<dbReference type="AlphaFoldDB" id="A0AAN9C517"/>
<dbReference type="Proteomes" id="UP001374579">
    <property type="component" value="Unassembled WGS sequence"/>
</dbReference>
<evidence type="ECO:0000256" key="5">
    <source>
        <dbReference type="ARBA" id="ARBA00022737"/>
    </source>
</evidence>
<dbReference type="SUPFAM" id="SSF82895">
    <property type="entry name" value="TSP-1 type 1 repeat"/>
    <property type="match status" value="8"/>
</dbReference>
<organism evidence="13 14">
    <name type="scientific">Littorina saxatilis</name>
    <dbReference type="NCBI Taxonomy" id="31220"/>
    <lineage>
        <taxon>Eukaryota</taxon>
        <taxon>Metazoa</taxon>
        <taxon>Spiralia</taxon>
        <taxon>Lophotrochozoa</taxon>
        <taxon>Mollusca</taxon>
        <taxon>Gastropoda</taxon>
        <taxon>Caenogastropoda</taxon>
        <taxon>Littorinimorpha</taxon>
        <taxon>Littorinoidea</taxon>
        <taxon>Littorinidae</taxon>
        <taxon>Littorina</taxon>
    </lineage>
</organism>
<evidence type="ECO:0000256" key="11">
    <source>
        <dbReference type="SAM" id="SignalP"/>
    </source>
</evidence>
<feature type="domain" description="Peptidase S1" evidence="12">
    <location>
        <begin position="605"/>
        <end position="854"/>
    </location>
</feature>
<dbReference type="InterPro" id="IPR001314">
    <property type="entry name" value="Peptidase_S1A"/>
</dbReference>
<evidence type="ECO:0000256" key="6">
    <source>
        <dbReference type="ARBA" id="ARBA00022801"/>
    </source>
</evidence>
<dbReference type="Gene3D" id="2.20.100.10">
    <property type="entry name" value="Thrombospondin type-1 (TSP1) repeat"/>
    <property type="match status" value="8"/>
</dbReference>
<feature type="signal peptide" evidence="11">
    <location>
        <begin position="1"/>
        <end position="26"/>
    </location>
</feature>
<dbReference type="PRINTS" id="PR01705">
    <property type="entry name" value="TSP1REPEAT"/>
</dbReference>
<dbReference type="Pfam" id="PF00090">
    <property type="entry name" value="TSP_1"/>
    <property type="match status" value="8"/>
</dbReference>
<feature type="chain" id="PRO_5042831333" description="Peptidase S1 domain-containing protein" evidence="11">
    <location>
        <begin position="27"/>
        <end position="862"/>
    </location>
</feature>
<dbReference type="PROSITE" id="PS00135">
    <property type="entry name" value="TRYPSIN_SER"/>
    <property type="match status" value="1"/>
</dbReference>
<keyword evidence="6 10" id="KW-0378">Hydrolase</keyword>
<dbReference type="InterPro" id="IPR052065">
    <property type="entry name" value="Compl_asym_regulator"/>
</dbReference>
<evidence type="ECO:0000256" key="8">
    <source>
        <dbReference type="ARBA" id="ARBA00023145"/>
    </source>
</evidence>
<protein>
    <recommendedName>
        <fullName evidence="12">Peptidase S1 domain-containing protein</fullName>
    </recommendedName>
</protein>
<keyword evidence="8" id="KW-0865">Zymogen</keyword>
<dbReference type="InterPro" id="IPR001254">
    <property type="entry name" value="Trypsin_dom"/>
</dbReference>
<dbReference type="SMART" id="SM00020">
    <property type="entry name" value="Tryp_SPc"/>
    <property type="match status" value="1"/>
</dbReference>
<dbReference type="FunFam" id="2.20.100.10:FF:000007">
    <property type="entry name" value="Thrombospondin 1"/>
    <property type="match status" value="1"/>
</dbReference>
<keyword evidence="2" id="KW-0964">Secreted</keyword>
<dbReference type="InterPro" id="IPR000884">
    <property type="entry name" value="TSP1_rpt"/>
</dbReference>
<reference evidence="13 14" key="1">
    <citation type="submission" date="2024-02" db="EMBL/GenBank/DDBJ databases">
        <title>Chromosome-scale genome assembly of the rough periwinkle Littorina saxatilis.</title>
        <authorList>
            <person name="De Jode A."/>
            <person name="Faria R."/>
            <person name="Formenti G."/>
            <person name="Sims Y."/>
            <person name="Smith T.P."/>
            <person name="Tracey A."/>
            <person name="Wood J.M.D."/>
            <person name="Zagrodzka Z.B."/>
            <person name="Johannesson K."/>
            <person name="Butlin R.K."/>
            <person name="Leder E.H."/>
        </authorList>
    </citation>
    <scope>NUCLEOTIDE SEQUENCE [LARGE SCALE GENOMIC DNA]</scope>
    <source>
        <strain evidence="13">Snail1</strain>
        <tissue evidence="13">Muscle</tissue>
    </source>
</reference>
<accession>A0AAN9C517</accession>
<dbReference type="SUPFAM" id="SSF50494">
    <property type="entry name" value="Trypsin-like serine proteases"/>
    <property type="match status" value="1"/>
</dbReference>
<dbReference type="FunFam" id="2.20.100.10:FF:000001">
    <property type="entry name" value="semaphorin-5A isoform X1"/>
    <property type="match status" value="6"/>
</dbReference>
<evidence type="ECO:0000256" key="2">
    <source>
        <dbReference type="ARBA" id="ARBA00022525"/>
    </source>
</evidence>
<dbReference type="Gene3D" id="2.40.10.10">
    <property type="entry name" value="Trypsin-like serine proteases"/>
    <property type="match status" value="1"/>
</dbReference>
<comment type="subcellular location">
    <subcellularLocation>
        <location evidence="1">Secreted</location>
    </subcellularLocation>
</comment>
<dbReference type="PROSITE" id="PS00134">
    <property type="entry name" value="TRYPSIN_HIS"/>
    <property type="match status" value="1"/>
</dbReference>
<evidence type="ECO:0000259" key="12">
    <source>
        <dbReference type="PROSITE" id="PS50240"/>
    </source>
</evidence>
<dbReference type="CDD" id="cd00190">
    <property type="entry name" value="Tryp_SPc"/>
    <property type="match status" value="1"/>
</dbReference>
<evidence type="ECO:0000313" key="13">
    <source>
        <dbReference type="EMBL" id="KAK7114550.1"/>
    </source>
</evidence>
<dbReference type="Pfam" id="PF00089">
    <property type="entry name" value="Trypsin"/>
    <property type="match status" value="1"/>
</dbReference>
<keyword evidence="5" id="KW-0677">Repeat</keyword>
<dbReference type="FunFam" id="2.20.100.10:FF:000002">
    <property type="entry name" value="Unc-5 netrin receptor C"/>
    <property type="match status" value="1"/>
</dbReference>
<gene>
    <name evidence="13" type="ORF">V1264_000597</name>
</gene>
<evidence type="ECO:0000256" key="4">
    <source>
        <dbReference type="ARBA" id="ARBA00022729"/>
    </source>
</evidence>
<dbReference type="PROSITE" id="PS50092">
    <property type="entry name" value="TSP1"/>
    <property type="match status" value="8"/>
</dbReference>
<evidence type="ECO:0000256" key="1">
    <source>
        <dbReference type="ARBA" id="ARBA00004613"/>
    </source>
</evidence>
<sequence length="862" mass="91151">MNKSQLLLACLSLLYLTLSTKGTVNAQDNPAHELYEKYGSIAGYIIFHFYSYFNYPTRLENRLKAMQSTGELANLCRYLPNDVSSCAKSISSSDTRETMFIVAYLNTECCNAGQQVNGNWGTWTGYSACSVSCGTGFLTRTRQCNNPPASNGGSQCFGSSNQTQTCTGPSCPGGAVNGNWGSWSTWGTCSATCGGGFRIRTRECDSPPASNGGLYCQGADTEPGQCNTESCIPIENGNWGSWSSWGACSATCGAGSQIRVRNCNNPPPSNGGSSCQGGSNEARNCSKNICVQPINGNWGGWGQWSQCSTSCGGGSQRRIRLCNNPPPANGGLNCSFPNSYTETQTCNPNTCGPTVVNGNWGGWGFWSSCSASCGGGSQTRIRSCNNPPPANGGATCSPANSNRETQSCAQTTCRPTVVNGNWGGWGFWSSCSASCGGGSQTRIRSCNNPPPANGGATCSPANSNRETQSCAQTTCPIHGNWGFWGTWSSCSATCGGGSQSRIRFCNNPPPSNGGASCSPSTGNRETLACAQNACAPVNGTWGVWGSWAACSATCGSGTRTRIRLCNSPAPSNGGVECDGFNSDSEFCNDRACARDCGVFKPSARIIGGQNSNPGQYPWVAMLASNGNVQCGAIVVDNWHVLTAGHCLDDKVLNNQLNSNSFEVIVGQYRRALDPLEAGAQRVFVTSGTRHQNYDQRNLLNDVAVLRLSAPLEYNENVSPVCLPTASDSLPERCRVAGWGSLSYTGSVPEVLQEVELDVYDNVVCVDTFQSTTLYDITRYVTKGVMCAANGTSGGQDSCRGDSGSSLMCRQTDSLGDYYKLFGIVSSGFGCGNKGQPGYYTYVPFYINWIETTIESLTTLAEG</sequence>
<dbReference type="GO" id="GO:0006508">
    <property type="term" value="P:proteolysis"/>
    <property type="evidence" value="ECO:0007669"/>
    <property type="project" value="UniProtKB-KW"/>
</dbReference>
<keyword evidence="7 10" id="KW-0720">Serine protease</keyword>
<dbReference type="FunFam" id="2.40.10.10:FF:000146">
    <property type="entry name" value="Serine protease 53"/>
    <property type="match status" value="1"/>
</dbReference>
<name>A0AAN9C517_9CAEN</name>
<comment type="caution">
    <text evidence="13">The sequence shown here is derived from an EMBL/GenBank/DDBJ whole genome shotgun (WGS) entry which is preliminary data.</text>
</comment>
<evidence type="ECO:0000256" key="3">
    <source>
        <dbReference type="ARBA" id="ARBA00022670"/>
    </source>
</evidence>
<dbReference type="GO" id="GO:0005576">
    <property type="term" value="C:extracellular region"/>
    <property type="evidence" value="ECO:0007669"/>
    <property type="project" value="UniProtKB-SubCell"/>
</dbReference>
<evidence type="ECO:0000313" key="14">
    <source>
        <dbReference type="Proteomes" id="UP001374579"/>
    </source>
</evidence>
<dbReference type="GO" id="GO:0004252">
    <property type="term" value="F:serine-type endopeptidase activity"/>
    <property type="evidence" value="ECO:0007669"/>
    <property type="project" value="InterPro"/>
</dbReference>
<dbReference type="InterPro" id="IPR009003">
    <property type="entry name" value="Peptidase_S1_PA"/>
</dbReference>
<dbReference type="SMART" id="SM00209">
    <property type="entry name" value="TSP1"/>
    <property type="match status" value="8"/>
</dbReference>
<proteinExistence type="predicted"/>
<dbReference type="PRINTS" id="PR00722">
    <property type="entry name" value="CHYMOTRYPSIN"/>
</dbReference>
<dbReference type="InterPro" id="IPR033116">
    <property type="entry name" value="TRYPSIN_SER"/>
</dbReference>
<keyword evidence="4 11" id="KW-0732">Signal</keyword>
<keyword evidence="14" id="KW-1185">Reference proteome</keyword>
<dbReference type="InterPro" id="IPR036383">
    <property type="entry name" value="TSP1_rpt_sf"/>
</dbReference>
<dbReference type="PROSITE" id="PS50240">
    <property type="entry name" value="TRYPSIN_DOM"/>
    <property type="match status" value="1"/>
</dbReference>
<evidence type="ECO:0000256" key="7">
    <source>
        <dbReference type="ARBA" id="ARBA00022825"/>
    </source>
</evidence>
<keyword evidence="9" id="KW-1015">Disulfide bond</keyword>
<evidence type="ECO:0000256" key="9">
    <source>
        <dbReference type="ARBA" id="ARBA00023157"/>
    </source>
</evidence>
<keyword evidence="3 10" id="KW-0645">Protease</keyword>
<dbReference type="EMBL" id="JBAMIC010000001">
    <property type="protein sequence ID" value="KAK7114550.1"/>
    <property type="molecule type" value="Genomic_DNA"/>
</dbReference>
<evidence type="ECO:0000256" key="10">
    <source>
        <dbReference type="RuleBase" id="RU363034"/>
    </source>
</evidence>
<dbReference type="InterPro" id="IPR018114">
    <property type="entry name" value="TRYPSIN_HIS"/>
</dbReference>
<dbReference type="InterPro" id="IPR043504">
    <property type="entry name" value="Peptidase_S1_PA_chymotrypsin"/>
</dbReference>
<dbReference type="PANTHER" id="PTHR22906">
    <property type="entry name" value="PROPERDIN"/>
    <property type="match status" value="1"/>
</dbReference>